<dbReference type="PANTHER" id="PTHR10942">
    <property type="entry name" value="LEISHMANOLYSIN-LIKE PEPTIDASE"/>
    <property type="match status" value="1"/>
</dbReference>
<dbReference type="GO" id="GO:0007155">
    <property type="term" value="P:cell adhesion"/>
    <property type="evidence" value="ECO:0007669"/>
    <property type="project" value="InterPro"/>
</dbReference>
<dbReference type="Proteomes" id="UP001176961">
    <property type="component" value="Unassembled WGS sequence"/>
</dbReference>
<dbReference type="EC" id="3.4.24.-" evidence="9"/>
<evidence type="ECO:0000313" key="10">
    <source>
        <dbReference type="EMBL" id="CAJ0606765.1"/>
    </source>
</evidence>
<comment type="cofactor">
    <cofactor evidence="8 9">
        <name>Zn(2+)</name>
        <dbReference type="ChEBI" id="CHEBI:29105"/>
    </cofactor>
    <text evidence="8 9">Binds 1 zinc ion per subunit.</text>
</comment>
<evidence type="ECO:0000256" key="7">
    <source>
        <dbReference type="PIRSR" id="PIRSR601577-1"/>
    </source>
</evidence>
<dbReference type="GO" id="GO:0005737">
    <property type="term" value="C:cytoplasm"/>
    <property type="evidence" value="ECO:0007669"/>
    <property type="project" value="TreeGrafter"/>
</dbReference>
<comment type="caution">
    <text evidence="10">The sequence shown here is derived from an EMBL/GenBank/DDBJ whole genome shotgun (WGS) entry which is preliminary data.</text>
</comment>
<protein>
    <recommendedName>
        <fullName evidence="9">Leishmanolysin-like peptidase</fullName>
        <ecNumber evidence="9">3.4.24.-</ecNumber>
    </recommendedName>
</protein>
<dbReference type="PANTHER" id="PTHR10942:SF44">
    <property type="entry name" value="LEISHMANOLYSIN-LIKE PEPTIDASE"/>
    <property type="match status" value="1"/>
</dbReference>
<keyword evidence="4 9" id="KW-0378">Hydrolase</keyword>
<dbReference type="GO" id="GO:0016020">
    <property type="term" value="C:membrane"/>
    <property type="evidence" value="ECO:0007669"/>
    <property type="project" value="InterPro"/>
</dbReference>
<evidence type="ECO:0000313" key="11">
    <source>
        <dbReference type="Proteomes" id="UP001176961"/>
    </source>
</evidence>
<dbReference type="InterPro" id="IPR001577">
    <property type="entry name" value="Peptidase_M8"/>
</dbReference>
<evidence type="ECO:0000256" key="2">
    <source>
        <dbReference type="ARBA" id="ARBA00022670"/>
    </source>
</evidence>
<keyword evidence="3 8" id="KW-0479">Metal-binding</keyword>
<evidence type="ECO:0000256" key="1">
    <source>
        <dbReference type="ARBA" id="ARBA00005860"/>
    </source>
</evidence>
<dbReference type="GO" id="GO:0006508">
    <property type="term" value="P:proteolysis"/>
    <property type="evidence" value="ECO:0007669"/>
    <property type="project" value="UniProtKB-KW"/>
</dbReference>
<evidence type="ECO:0000256" key="9">
    <source>
        <dbReference type="RuleBase" id="RU366077"/>
    </source>
</evidence>
<accession>A0AA36HAK8</accession>
<keyword evidence="5 8" id="KW-0862">Zinc</keyword>
<dbReference type="SUPFAM" id="SSF55486">
    <property type="entry name" value="Metalloproteases ('zincins'), catalytic domain"/>
    <property type="match status" value="1"/>
</dbReference>
<name>A0AA36HAK8_CYLNA</name>
<sequence>MLLLKTAALCAFVNICTFQYIPLSIVIIRPSRFIKLDTKIEEGLRSAIHNLSKIVSILDYGQRKITRGRILKCLPTFKDIESVEVTENGVDRIMLFERFTLATRGFVILLQNDKKKCRKPTTLASAKPCGVDSKRPLMGLLNVCTGRRWSRFFAGVDLFRHELLHSLGFGMILPATSYQRGPHSVIYNWTHPWSMTSKSLAKRQFLDFSGKALREARMHFGCDTLAGIEADTANKIHLNEYIYGNELMTPNLSNVSNPFSYISAAILEETYLGDKQWYRINRLAIRAEHDALWYGKGWGCTFAERSCFEFIAERLRTGRSTFPFCSQRDYEQDRQTKYKVKLSSGQVKSYKESCWLADVRRDIADNGLLAYTLSEKSYSSLNHRIGSTAAFRFCPVASVTLSGIIR</sequence>
<feature type="active site" evidence="7">
    <location>
        <position position="162"/>
    </location>
</feature>
<keyword evidence="2 9" id="KW-0645">Protease</keyword>
<evidence type="ECO:0000256" key="8">
    <source>
        <dbReference type="PIRSR" id="PIRSR601577-2"/>
    </source>
</evidence>
<gene>
    <name evidence="10" type="ORF">CYNAS_LOCUS18748</name>
</gene>
<keyword evidence="6 8" id="KW-0482">Metalloprotease</keyword>
<dbReference type="Pfam" id="PF01457">
    <property type="entry name" value="Peptidase_M8"/>
    <property type="match status" value="1"/>
</dbReference>
<organism evidence="10 11">
    <name type="scientific">Cylicocyclus nassatus</name>
    <name type="common">Nematode worm</name>
    <dbReference type="NCBI Taxonomy" id="53992"/>
    <lineage>
        <taxon>Eukaryota</taxon>
        <taxon>Metazoa</taxon>
        <taxon>Ecdysozoa</taxon>
        <taxon>Nematoda</taxon>
        <taxon>Chromadorea</taxon>
        <taxon>Rhabditida</taxon>
        <taxon>Rhabditina</taxon>
        <taxon>Rhabditomorpha</taxon>
        <taxon>Strongyloidea</taxon>
        <taxon>Strongylidae</taxon>
        <taxon>Cylicocyclus</taxon>
    </lineage>
</organism>
<evidence type="ECO:0000256" key="5">
    <source>
        <dbReference type="ARBA" id="ARBA00022833"/>
    </source>
</evidence>
<evidence type="ECO:0000256" key="4">
    <source>
        <dbReference type="ARBA" id="ARBA00022801"/>
    </source>
</evidence>
<keyword evidence="11" id="KW-1185">Reference proteome</keyword>
<proteinExistence type="inferred from homology"/>
<dbReference type="AlphaFoldDB" id="A0AA36HAK8"/>
<feature type="binding site" evidence="8">
    <location>
        <position position="237"/>
    </location>
    <ligand>
        <name>Zn(2+)</name>
        <dbReference type="ChEBI" id="CHEBI:29105"/>
        <note>catalytic</note>
    </ligand>
</feature>
<dbReference type="EMBL" id="CATQJL010000316">
    <property type="protein sequence ID" value="CAJ0606765.1"/>
    <property type="molecule type" value="Genomic_DNA"/>
</dbReference>
<feature type="binding site" evidence="8">
    <location>
        <position position="165"/>
    </location>
    <ligand>
        <name>Zn(2+)</name>
        <dbReference type="ChEBI" id="CHEBI:29105"/>
        <note>catalytic</note>
    </ligand>
</feature>
<dbReference type="GO" id="GO:0004222">
    <property type="term" value="F:metalloendopeptidase activity"/>
    <property type="evidence" value="ECO:0007669"/>
    <property type="project" value="UniProtKB-UniRule"/>
</dbReference>
<evidence type="ECO:0000256" key="3">
    <source>
        <dbReference type="ARBA" id="ARBA00022723"/>
    </source>
</evidence>
<comment type="similarity">
    <text evidence="1 9">Belongs to the peptidase M8 family.</text>
</comment>
<dbReference type="Gene3D" id="3.90.132.10">
    <property type="entry name" value="Leishmanolysin , domain 2"/>
    <property type="match status" value="1"/>
</dbReference>
<feature type="binding site" evidence="8">
    <location>
        <position position="161"/>
    </location>
    <ligand>
        <name>Zn(2+)</name>
        <dbReference type="ChEBI" id="CHEBI:29105"/>
        <note>catalytic</note>
    </ligand>
</feature>
<dbReference type="GO" id="GO:0046872">
    <property type="term" value="F:metal ion binding"/>
    <property type="evidence" value="ECO:0007669"/>
    <property type="project" value="UniProtKB-KW"/>
</dbReference>
<reference evidence="10" key="1">
    <citation type="submission" date="2023-07" db="EMBL/GenBank/DDBJ databases">
        <authorList>
            <consortium name="CYATHOMIX"/>
        </authorList>
    </citation>
    <scope>NUCLEOTIDE SEQUENCE</scope>
    <source>
        <strain evidence="10">N/A</strain>
    </source>
</reference>
<evidence type="ECO:0000256" key="6">
    <source>
        <dbReference type="ARBA" id="ARBA00023049"/>
    </source>
</evidence>